<name>A0A0A8TPS2_ACIBZ</name>
<dbReference type="PANTHER" id="PTHR35569:SF1">
    <property type="entry name" value="CYANAMIDE HYDRATASE DDI2-RELATED"/>
    <property type="match status" value="1"/>
</dbReference>
<reference evidence="1" key="1">
    <citation type="submission" date="2022-02" db="EMBL/GenBank/DDBJ databases">
        <title>Characterization of Tn125 harboring carbapenem-resistant Acinetobacter bereziniae clinical isolates.</title>
        <authorList>
            <person name="Wong N.-K."/>
            <person name="Pan Q."/>
        </authorList>
    </citation>
    <scope>NUCLEOTIDE SEQUENCE</scope>
    <source>
        <strain evidence="1">GD03393</strain>
    </source>
</reference>
<organism evidence="1 2">
    <name type="scientific">Acinetobacter bereziniae</name>
    <name type="common">Acinetobacter genomosp. 10</name>
    <dbReference type="NCBI Taxonomy" id="106648"/>
    <lineage>
        <taxon>Bacteria</taxon>
        <taxon>Pseudomonadati</taxon>
        <taxon>Pseudomonadota</taxon>
        <taxon>Gammaproteobacteria</taxon>
        <taxon>Moraxellales</taxon>
        <taxon>Moraxellaceae</taxon>
        <taxon>Acinetobacter</taxon>
    </lineage>
</organism>
<protein>
    <submittedName>
        <fullName evidence="1">HD domain-containing protein</fullName>
    </submittedName>
</protein>
<proteinExistence type="predicted"/>
<sequence length="212" mass="24223">MESLDHLYIPDSKVVQDVQQLIRDCESELLFHHSSRVYHWGALAAQRKNIKVDHELLYIACMFHDLGLTQQYCSCDQRFEVDGANAAADFMKSRSFSQQEIDKVWTAIALHTTPGIPEFMAAEIAMVTAGVEMDVLGIKFDQYSQQERDQVIQLHPRETGFKEKIIQAFYEGIKNKPESTFGNVKADVIADKQPEFDAINFCSIIRNSKWSS</sequence>
<dbReference type="CDD" id="cd00077">
    <property type="entry name" value="HDc"/>
    <property type="match status" value="1"/>
</dbReference>
<dbReference type="InterPro" id="IPR003607">
    <property type="entry name" value="HD/PDEase_dom"/>
</dbReference>
<dbReference type="Proteomes" id="UP000644140">
    <property type="component" value="Chromosome"/>
</dbReference>
<dbReference type="AlphaFoldDB" id="A0A0A8TPS2"/>
<gene>
    <name evidence="1" type="ORF">I9054_008630</name>
</gene>
<evidence type="ECO:0000313" key="2">
    <source>
        <dbReference type="Proteomes" id="UP000644140"/>
    </source>
</evidence>
<evidence type="ECO:0000313" key="1">
    <source>
        <dbReference type="EMBL" id="UUN99493.1"/>
    </source>
</evidence>
<dbReference type="PANTHER" id="PTHR35569">
    <property type="entry name" value="CYANAMIDE HYDRATASE DDI2-RELATED"/>
    <property type="match status" value="1"/>
</dbReference>
<dbReference type="Gene3D" id="1.10.3210.10">
    <property type="entry name" value="Hypothetical protein af1432"/>
    <property type="match status" value="1"/>
</dbReference>
<dbReference type="EMBL" id="CP092085">
    <property type="protein sequence ID" value="UUN99493.1"/>
    <property type="molecule type" value="Genomic_DNA"/>
</dbReference>
<dbReference type="InterPro" id="IPR006674">
    <property type="entry name" value="HD_domain"/>
</dbReference>
<dbReference type="KEGG" id="aber:BSR55_12875"/>
<dbReference type="RefSeq" id="WP_042089666.1">
    <property type="nucleotide sequence ID" value="NZ_BKNL01000046.1"/>
</dbReference>
<dbReference type="Pfam" id="PF01966">
    <property type="entry name" value="HD"/>
    <property type="match status" value="1"/>
</dbReference>
<dbReference type="SUPFAM" id="SSF109604">
    <property type="entry name" value="HD-domain/PDEase-like"/>
    <property type="match status" value="1"/>
</dbReference>
<accession>A0A0A8TPS2</accession>